<evidence type="ECO:0000256" key="1">
    <source>
        <dbReference type="SAM" id="MobiDB-lite"/>
    </source>
</evidence>
<dbReference type="InterPro" id="IPR050923">
    <property type="entry name" value="Cell_Proc_Reg/RNA_Proc"/>
</dbReference>
<dbReference type="PROSITE" id="PS50006">
    <property type="entry name" value="FHA_DOMAIN"/>
    <property type="match status" value="1"/>
</dbReference>
<evidence type="ECO:0000313" key="4">
    <source>
        <dbReference type="Proteomes" id="UP001442364"/>
    </source>
</evidence>
<dbReference type="SMART" id="SM00240">
    <property type="entry name" value="FHA"/>
    <property type="match status" value="1"/>
</dbReference>
<name>A0ABV1BYF3_9FIRM</name>
<comment type="caution">
    <text evidence="3">The sequence shown here is derived from an EMBL/GenBank/DDBJ whole genome shotgun (WGS) entry which is preliminary data.</text>
</comment>
<dbReference type="Proteomes" id="UP001442364">
    <property type="component" value="Unassembled WGS sequence"/>
</dbReference>
<protein>
    <submittedName>
        <fullName evidence="3">DUF6382 domain-containing protein</fullName>
    </submittedName>
</protein>
<dbReference type="Pfam" id="PF19909">
    <property type="entry name" value="DUF6382"/>
    <property type="match status" value="1"/>
</dbReference>
<evidence type="ECO:0000313" key="3">
    <source>
        <dbReference type="EMBL" id="MEQ2380508.1"/>
    </source>
</evidence>
<reference evidence="3 4" key="1">
    <citation type="submission" date="2024-03" db="EMBL/GenBank/DDBJ databases">
        <title>Human intestinal bacterial collection.</title>
        <authorList>
            <person name="Pauvert C."/>
            <person name="Hitch T.C.A."/>
            <person name="Clavel T."/>
        </authorList>
    </citation>
    <scope>NUCLEOTIDE SEQUENCE [LARGE SCALE GENOMIC DNA]</scope>
    <source>
        <strain evidence="3 4">CLA-AA-H255</strain>
    </source>
</reference>
<feature type="domain" description="FHA" evidence="2">
    <location>
        <begin position="472"/>
        <end position="522"/>
    </location>
</feature>
<feature type="compositionally biased region" description="Polar residues" evidence="1">
    <location>
        <begin position="259"/>
        <end position="270"/>
    </location>
</feature>
<dbReference type="RefSeq" id="WP_349153871.1">
    <property type="nucleotide sequence ID" value="NZ_DAWECI010000014.1"/>
</dbReference>
<dbReference type="PANTHER" id="PTHR23308">
    <property type="entry name" value="NUCLEAR INHIBITOR OF PROTEIN PHOSPHATASE-1"/>
    <property type="match status" value="1"/>
</dbReference>
<proteinExistence type="predicted"/>
<dbReference type="InterPro" id="IPR045962">
    <property type="entry name" value="DUF6382"/>
</dbReference>
<feature type="region of interest" description="Disordered" evidence="1">
    <location>
        <begin position="245"/>
        <end position="279"/>
    </location>
</feature>
<dbReference type="InterPro" id="IPR000253">
    <property type="entry name" value="FHA_dom"/>
</dbReference>
<gene>
    <name evidence="3" type="ORF">WMO14_11615</name>
</gene>
<dbReference type="Gene3D" id="2.60.200.20">
    <property type="match status" value="1"/>
</dbReference>
<organism evidence="3 4">
    <name type="scientific">[Lactobacillus] rogosae</name>
    <dbReference type="NCBI Taxonomy" id="706562"/>
    <lineage>
        <taxon>Bacteria</taxon>
        <taxon>Bacillati</taxon>
        <taxon>Bacillota</taxon>
        <taxon>Clostridia</taxon>
        <taxon>Lachnospirales</taxon>
        <taxon>Lachnospiraceae</taxon>
        <taxon>Lachnospira</taxon>
    </lineage>
</organism>
<dbReference type="EMBL" id="JBBMER010000009">
    <property type="protein sequence ID" value="MEQ2380508.1"/>
    <property type="molecule type" value="Genomic_DNA"/>
</dbReference>
<keyword evidence="4" id="KW-1185">Reference proteome</keyword>
<feature type="region of interest" description="Disordered" evidence="1">
    <location>
        <begin position="192"/>
        <end position="213"/>
    </location>
</feature>
<evidence type="ECO:0000259" key="2">
    <source>
        <dbReference type="PROSITE" id="PS50006"/>
    </source>
</evidence>
<dbReference type="CDD" id="cd00060">
    <property type="entry name" value="FHA"/>
    <property type="match status" value="1"/>
</dbReference>
<dbReference type="SUPFAM" id="SSF49879">
    <property type="entry name" value="SMAD/FHA domain"/>
    <property type="match status" value="1"/>
</dbReference>
<accession>A0ABV1BYF3</accession>
<sequence length="548" mass="62132">MSQYCGEDLSIKYERNNNISYAVVDITDSNELVEYEMKMLMRNRPDYFLQFSINEINSRKCIYYDITSKQQLSTLLEYGKVNMSDVQSLLGNISKMARVVNEYMLNLDRVILDPGCIYISLVDKKVYFMYSLLDNNTDFYGKMRSLYEYILERFDHSIEKIRLVKFYEAYQRILVRDYTPYNLMQLFEDNEDESNSVDKSGSDNTAEGGEYSNIINNTEGMAGSKVLNNADSVVNCRGVNNNESTVNSKFRRKSDSVPDFSSQRNINKGSSADEPHTDIKDKRSYANGKILSAVRPEPVGVEEHNKCIDKKTQLILKAVAVLLLYNSAASLLFRSYAVVKLDTVVSAALLIAGIVLFYIADKAGVLVGDLKQAKSENVNEIPYRFDLNEEIDNKLVTAEVIKDNEGNVDNRAEECEHTILLSDYLKSLAEEDNKNNKLCLQGLTDDLFPDVRPDNGEYDNVNNTIGLCKFPCTVGSIREASDVYIDNPVISKLHACFSYGDKGFFVEDMNSTNGTYINGERLKVHTRVNINNGDILKFAAYEFKVSIV</sequence>
<dbReference type="InterPro" id="IPR008984">
    <property type="entry name" value="SMAD_FHA_dom_sf"/>
</dbReference>
<dbReference type="Pfam" id="PF00498">
    <property type="entry name" value="FHA"/>
    <property type="match status" value="1"/>
</dbReference>